<accession>A0A2V1P558</accession>
<dbReference type="Proteomes" id="UP000245293">
    <property type="component" value="Unassembled WGS sequence"/>
</dbReference>
<dbReference type="EMBL" id="QETF01000004">
    <property type="protein sequence ID" value="PWG17613.1"/>
    <property type="molecule type" value="Genomic_DNA"/>
</dbReference>
<sequence>MQRPHRDIRVLRREALAPRLFAALFLVLGLVIIAAQVRAQSPGSLASAGHAPCCIEGSSK</sequence>
<dbReference type="AlphaFoldDB" id="A0A2V1P558"/>
<name>A0A2V1P558_9RHOB</name>
<keyword evidence="2" id="KW-1185">Reference proteome</keyword>
<gene>
    <name evidence="1" type="ORF">DFK10_05165</name>
</gene>
<evidence type="ECO:0000313" key="1">
    <source>
        <dbReference type="EMBL" id="PWG17613.1"/>
    </source>
</evidence>
<evidence type="ECO:0000313" key="2">
    <source>
        <dbReference type="Proteomes" id="UP000245293"/>
    </source>
</evidence>
<proteinExistence type="predicted"/>
<comment type="caution">
    <text evidence="1">The sequence shown here is derived from an EMBL/GenBank/DDBJ whole genome shotgun (WGS) entry which is preliminary data.</text>
</comment>
<organism evidence="1 2">
    <name type="scientific">Salibaculum griseiflavum</name>
    <dbReference type="NCBI Taxonomy" id="1914409"/>
    <lineage>
        <taxon>Bacteria</taxon>
        <taxon>Pseudomonadati</taxon>
        <taxon>Pseudomonadota</taxon>
        <taxon>Alphaproteobacteria</taxon>
        <taxon>Rhodobacterales</taxon>
        <taxon>Roseobacteraceae</taxon>
        <taxon>Salibaculum</taxon>
    </lineage>
</organism>
<reference evidence="2" key="1">
    <citation type="submission" date="2018-05" db="EMBL/GenBank/DDBJ databases">
        <authorList>
            <person name="Du Z."/>
            <person name="Wang X."/>
        </authorList>
    </citation>
    <scope>NUCLEOTIDE SEQUENCE [LARGE SCALE GENOMIC DNA]</scope>
    <source>
        <strain evidence="2">WDS4C29</strain>
    </source>
</reference>
<protein>
    <submittedName>
        <fullName evidence="1">Uncharacterized protein</fullName>
    </submittedName>
</protein>